<comment type="caution">
    <text evidence="2">The sequence shown here is derived from an EMBL/GenBank/DDBJ whole genome shotgun (WGS) entry which is preliminary data.</text>
</comment>
<dbReference type="AlphaFoldDB" id="A0A432JIS5"/>
<evidence type="ECO:0000313" key="2">
    <source>
        <dbReference type="EMBL" id="RUA22381.1"/>
    </source>
</evidence>
<protein>
    <submittedName>
        <fullName evidence="2">Uncharacterized protein</fullName>
    </submittedName>
</protein>
<feature type="compositionally biased region" description="Basic residues" evidence="1">
    <location>
        <begin position="174"/>
        <end position="184"/>
    </location>
</feature>
<feature type="region of interest" description="Disordered" evidence="1">
    <location>
        <begin position="143"/>
        <end position="200"/>
    </location>
</feature>
<dbReference type="EMBL" id="RXHI01000018">
    <property type="protein sequence ID" value="RUA22381.1"/>
    <property type="molecule type" value="Genomic_DNA"/>
</dbReference>
<gene>
    <name evidence="2" type="ORF">DSL92_06295</name>
</gene>
<accession>A0A432JIS5</accession>
<feature type="region of interest" description="Disordered" evidence="1">
    <location>
        <begin position="72"/>
        <end position="96"/>
    </location>
</feature>
<feature type="compositionally biased region" description="Basic residues" evidence="1">
    <location>
        <begin position="73"/>
        <end position="89"/>
    </location>
</feature>
<name>A0A432JIS5_9GAMM</name>
<sequence>MLIEGWRWLLSRRYWLLAGGHADLLHRPGGRPASDGLRAINAIPGFDYETERVTSVCPARLGSMIFQPFSRCRSGKRNHPAQRGRRRRRSADELETRQRRFFRDNLSVQPHRRFHDDPAGAQLQWGVGWRRFAQQLLPLGRNAVRKNWPSGSGAPFVPPSRNESQMQAHPGILPRRHRRSHRAPQGRQYQTGRAARPPGC</sequence>
<evidence type="ECO:0000256" key="1">
    <source>
        <dbReference type="SAM" id="MobiDB-lite"/>
    </source>
</evidence>
<reference evidence="2" key="1">
    <citation type="submission" date="2018-12" db="EMBL/GenBank/DDBJ databases">
        <authorList>
            <person name="Jadhav K."/>
            <person name="Kushwaha B."/>
            <person name="Jadhav I."/>
        </authorList>
    </citation>
    <scope>NUCLEOTIDE SEQUENCE [LARGE SCALE GENOMIC DNA]</scope>
    <source>
        <strain evidence="2">SBS 10</strain>
    </source>
</reference>
<proteinExistence type="predicted"/>
<organism evidence="2">
    <name type="scientific">Billgrantia gudaonensis</name>
    <dbReference type="NCBI Taxonomy" id="376427"/>
    <lineage>
        <taxon>Bacteria</taxon>
        <taxon>Pseudomonadati</taxon>
        <taxon>Pseudomonadota</taxon>
        <taxon>Gammaproteobacteria</taxon>
        <taxon>Oceanospirillales</taxon>
        <taxon>Halomonadaceae</taxon>
        <taxon>Billgrantia</taxon>
    </lineage>
</organism>